<dbReference type="Proteomes" id="UP000622797">
    <property type="component" value="Unassembled WGS sequence"/>
</dbReference>
<dbReference type="Gene3D" id="1.20.120.1020">
    <property type="entry name" value="Prion-inhibition and propagation, HeLo domain"/>
    <property type="match status" value="1"/>
</dbReference>
<protein>
    <recommendedName>
        <fullName evidence="1">Prion-inhibition and propagation HeLo domain-containing protein</fullName>
    </recommendedName>
</protein>
<accession>A0A8H4WUT2</accession>
<reference evidence="2" key="1">
    <citation type="journal article" date="2020" name="BMC Genomics">
        <title>Correction to: Identification and distribution of gene clusters required for synthesis of sphingolipid metabolism inhibitors in diverse species of the filamentous fungus Fusarium.</title>
        <authorList>
            <person name="Kim H.S."/>
            <person name="Lohmar J.M."/>
            <person name="Busman M."/>
            <person name="Brown D.W."/>
            <person name="Naumann T.A."/>
            <person name="Divon H.H."/>
            <person name="Lysoe E."/>
            <person name="Uhlig S."/>
            <person name="Proctor R.H."/>
        </authorList>
    </citation>
    <scope>NUCLEOTIDE SEQUENCE</scope>
    <source>
        <strain evidence="2">NRRL 20472</strain>
    </source>
</reference>
<reference evidence="2" key="2">
    <citation type="submission" date="2020-05" db="EMBL/GenBank/DDBJ databases">
        <authorList>
            <person name="Kim H.-S."/>
            <person name="Proctor R.H."/>
            <person name="Brown D.W."/>
        </authorList>
    </citation>
    <scope>NUCLEOTIDE SEQUENCE</scope>
    <source>
        <strain evidence="2">NRRL 20472</strain>
    </source>
</reference>
<evidence type="ECO:0000313" key="3">
    <source>
        <dbReference type="Proteomes" id="UP000622797"/>
    </source>
</evidence>
<dbReference type="PROSITE" id="PS51257">
    <property type="entry name" value="PROKAR_LIPOPROTEIN"/>
    <property type="match status" value="1"/>
</dbReference>
<dbReference type="Pfam" id="PF14479">
    <property type="entry name" value="HeLo"/>
    <property type="match status" value="1"/>
</dbReference>
<keyword evidence="3" id="KW-1185">Reference proteome</keyword>
<dbReference type="AlphaFoldDB" id="A0A8H4WUT2"/>
<dbReference type="InterPro" id="IPR038305">
    <property type="entry name" value="HeLo_sf"/>
</dbReference>
<organism evidence="2 3">
    <name type="scientific">Fusarium sarcochroum</name>
    <dbReference type="NCBI Taxonomy" id="1208366"/>
    <lineage>
        <taxon>Eukaryota</taxon>
        <taxon>Fungi</taxon>
        <taxon>Dikarya</taxon>
        <taxon>Ascomycota</taxon>
        <taxon>Pezizomycotina</taxon>
        <taxon>Sordariomycetes</taxon>
        <taxon>Hypocreomycetidae</taxon>
        <taxon>Hypocreales</taxon>
        <taxon>Nectriaceae</taxon>
        <taxon>Fusarium</taxon>
        <taxon>Fusarium lateritium species complex</taxon>
    </lineage>
</organism>
<name>A0A8H4WUT2_9HYPO</name>
<gene>
    <name evidence="2" type="ORF">FSARC_12986</name>
</gene>
<dbReference type="OrthoDB" id="20872at2759"/>
<dbReference type="InterPro" id="IPR029498">
    <property type="entry name" value="HeLo_dom"/>
</dbReference>
<sequence>MDESFPKISERNLSLLFNHCVALSSCIRFAQSLKLHYNGLPLKLDIVKCRLGRWGTAVRGGSNQLFDYYFPEDSLEMMRMIFQGRQSNWLTNNHQTAYAGMSSDPVSAHLRDRLYTVTEERLFEADLIWKILWTIYDKKDAELLIDGCAVHIDELEKYIKFDARVLRHMAIEEVEEVRQVQALHWIQAAAQTVDSVLEDVAKQKLDKLGIYNFVGRVGSMTPNANLRIGDWGKNRTGPQ</sequence>
<evidence type="ECO:0000259" key="1">
    <source>
        <dbReference type="Pfam" id="PF14479"/>
    </source>
</evidence>
<dbReference type="EMBL" id="JABEXW010000928">
    <property type="protein sequence ID" value="KAF4951197.1"/>
    <property type="molecule type" value="Genomic_DNA"/>
</dbReference>
<proteinExistence type="predicted"/>
<feature type="domain" description="Prion-inhibition and propagation HeLo" evidence="1">
    <location>
        <begin position="16"/>
        <end position="184"/>
    </location>
</feature>
<evidence type="ECO:0000313" key="2">
    <source>
        <dbReference type="EMBL" id="KAF4951197.1"/>
    </source>
</evidence>
<comment type="caution">
    <text evidence="2">The sequence shown here is derived from an EMBL/GenBank/DDBJ whole genome shotgun (WGS) entry which is preliminary data.</text>
</comment>